<feature type="region of interest" description="Disordered" evidence="1">
    <location>
        <begin position="44"/>
        <end position="68"/>
    </location>
</feature>
<dbReference type="AlphaFoldDB" id="A0A1Y2HGK6"/>
<dbReference type="EMBL" id="MCFL01000034">
    <property type="protein sequence ID" value="ORZ33675.1"/>
    <property type="molecule type" value="Genomic_DNA"/>
</dbReference>
<reference evidence="2 3" key="1">
    <citation type="submission" date="2016-07" db="EMBL/GenBank/DDBJ databases">
        <title>Pervasive Adenine N6-methylation of Active Genes in Fungi.</title>
        <authorList>
            <consortium name="DOE Joint Genome Institute"/>
            <person name="Mondo S.J."/>
            <person name="Dannebaum R.O."/>
            <person name="Kuo R.C."/>
            <person name="Labutti K."/>
            <person name="Haridas S."/>
            <person name="Kuo A."/>
            <person name="Salamov A."/>
            <person name="Ahrendt S.R."/>
            <person name="Lipzen A."/>
            <person name="Sullivan W."/>
            <person name="Andreopoulos W.B."/>
            <person name="Clum A."/>
            <person name="Lindquist E."/>
            <person name="Daum C."/>
            <person name="Ramamoorthy G.K."/>
            <person name="Gryganskyi A."/>
            <person name="Culley D."/>
            <person name="Magnuson J.K."/>
            <person name="James T.Y."/>
            <person name="O'Malley M.A."/>
            <person name="Stajich J.E."/>
            <person name="Spatafora J.W."/>
            <person name="Visel A."/>
            <person name="Grigoriev I.V."/>
        </authorList>
    </citation>
    <scope>NUCLEOTIDE SEQUENCE [LARGE SCALE GENOMIC DNA]</scope>
    <source>
        <strain evidence="2 3">PL171</strain>
    </source>
</reference>
<comment type="caution">
    <text evidence="2">The sequence shown here is derived from an EMBL/GenBank/DDBJ whole genome shotgun (WGS) entry which is preliminary data.</text>
</comment>
<organism evidence="2 3">
    <name type="scientific">Catenaria anguillulae PL171</name>
    <dbReference type="NCBI Taxonomy" id="765915"/>
    <lineage>
        <taxon>Eukaryota</taxon>
        <taxon>Fungi</taxon>
        <taxon>Fungi incertae sedis</taxon>
        <taxon>Blastocladiomycota</taxon>
        <taxon>Blastocladiomycetes</taxon>
        <taxon>Blastocladiales</taxon>
        <taxon>Catenariaceae</taxon>
        <taxon>Catenaria</taxon>
    </lineage>
</organism>
<evidence type="ECO:0000313" key="2">
    <source>
        <dbReference type="EMBL" id="ORZ33675.1"/>
    </source>
</evidence>
<sequence length="236" mass="26029">MSHLAIVTMAMPSALNVAAFADATARRLNQARLRDLNLPGVESVGLDAPPIGPRPTPSLPPSTNKPARPPPYLPLELLEAILVQRIGNIHRAARKQLAAAKKIYDHASPSHKQYALCTLKDTNKETHTKYMEDLSTTATVALAIVLLNLHAIFKNQPDGATLISGKEHREALRRKLAISFGLAFEHALEKGKLDVAKWWWAWYLDVNANRTAYDKTPVVPAPCPTNDGGNRKEWSR</sequence>
<accession>A0A1Y2HGK6</accession>
<proteinExistence type="predicted"/>
<evidence type="ECO:0000256" key="1">
    <source>
        <dbReference type="SAM" id="MobiDB-lite"/>
    </source>
</evidence>
<feature type="compositionally biased region" description="Pro residues" evidence="1">
    <location>
        <begin position="50"/>
        <end position="60"/>
    </location>
</feature>
<keyword evidence="3" id="KW-1185">Reference proteome</keyword>
<protein>
    <submittedName>
        <fullName evidence="2">Uncharacterized protein</fullName>
    </submittedName>
</protein>
<dbReference type="Proteomes" id="UP000193411">
    <property type="component" value="Unassembled WGS sequence"/>
</dbReference>
<gene>
    <name evidence="2" type="ORF">BCR44DRAFT_1514613</name>
</gene>
<evidence type="ECO:0000313" key="3">
    <source>
        <dbReference type="Proteomes" id="UP000193411"/>
    </source>
</evidence>
<name>A0A1Y2HGK6_9FUNG</name>